<dbReference type="Pfam" id="PF00059">
    <property type="entry name" value="Lectin_C"/>
    <property type="match status" value="1"/>
</dbReference>
<dbReference type="SUPFAM" id="SSF56436">
    <property type="entry name" value="C-type lectin-like"/>
    <property type="match status" value="1"/>
</dbReference>
<accession>A0A1S3JNU4</accession>
<dbReference type="KEGG" id="lak:106174858"/>
<reference evidence="3" key="1">
    <citation type="submission" date="2025-08" db="UniProtKB">
        <authorList>
            <consortium name="RefSeq"/>
        </authorList>
    </citation>
    <scope>IDENTIFICATION</scope>
    <source>
        <tissue evidence="3">Gonads</tissue>
    </source>
</reference>
<organism evidence="2 3">
    <name type="scientific">Lingula anatina</name>
    <name type="common">Brachiopod</name>
    <name type="synonym">Lingula unguis</name>
    <dbReference type="NCBI Taxonomy" id="7574"/>
    <lineage>
        <taxon>Eukaryota</taxon>
        <taxon>Metazoa</taxon>
        <taxon>Spiralia</taxon>
        <taxon>Lophotrochozoa</taxon>
        <taxon>Brachiopoda</taxon>
        <taxon>Linguliformea</taxon>
        <taxon>Lingulata</taxon>
        <taxon>Lingulida</taxon>
        <taxon>Linguloidea</taxon>
        <taxon>Lingulidae</taxon>
        <taxon>Lingula</taxon>
    </lineage>
</organism>
<dbReference type="InParanoid" id="A0A1S3JNU4"/>
<dbReference type="CDD" id="cd00037">
    <property type="entry name" value="CLECT"/>
    <property type="match status" value="1"/>
</dbReference>
<evidence type="ECO:0000313" key="3">
    <source>
        <dbReference type="RefSeq" id="XP_013412038.1"/>
    </source>
</evidence>
<dbReference type="RefSeq" id="XP_013412038.1">
    <property type="nucleotide sequence ID" value="XM_013556584.1"/>
</dbReference>
<dbReference type="OrthoDB" id="6092329at2759"/>
<dbReference type="SMART" id="SM00034">
    <property type="entry name" value="CLECT"/>
    <property type="match status" value="1"/>
</dbReference>
<protein>
    <submittedName>
        <fullName evidence="3">C-type lectin lectoxin-Thr1</fullName>
    </submittedName>
</protein>
<feature type="domain" description="C-type lectin" evidence="1">
    <location>
        <begin position="48"/>
        <end position="182"/>
    </location>
</feature>
<dbReference type="STRING" id="7574.A0A1S3JNU4"/>
<keyword evidence="2" id="KW-1185">Reference proteome</keyword>
<evidence type="ECO:0000259" key="1">
    <source>
        <dbReference type="PROSITE" id="PS50041"/>
    </source>
</evidence>
<dbReference type="PROSITE" id="PS50041">
    <property type="entry name" value="C_TYPE_LECTIN_2"/>
    <property type="match status" value="1"/>
</dbReference>
<dbReference type="PANTHER" id="PTHR22803">
    <property type="entry name" value="MANNOSE, PHOSPHOLIPASE, LECTIN RECEPTOR RELATED"/>
    <property type="match status" value="1"/>
</dbReference>
<dbReference type="GeneID" id="106174858"/>
<proteinExistence type="predicted"/>
<gene>
    <name evidence="3" type="primary">LOC106174858</name>
</gene>
<dbReference type="AlphaFoldDB" id="A0A1S3JNU4"/>
<dbReference type="FunCoup" id="A0A1S3JNU4">
    <property type="interactions" value="4"/>
</dbReference>
<dbReference type="InterPro" id="IPR050111">
    <property type="entry name" value="C-type_lectin/snaclec_domain"/>
</dbReference>
<sequence length="186" mass="21406">MNQNSETELRATLATIQQQNLLLQNRLDEQDRKLNCIFKECPYSFVRNNCSCYKVINRTATWNDARYSCSTMGAHLVHVQNAEEQQTIGRQVASHYFEGDGFVSNQGFWLGGYDLKPPNTTVGVDGVWTWETTNQNLTYFNWSEGEPNNWGGTDEDCLLMTYNIGYTWNDDICTNTHVYICEIDLV</sequence>
<dbReference type="InterPro" id="IPR001304">
    <property type="entry name" value="C-type_lectin-like"/>
</dbReference>
<dbReference type="Gene3D" id="3.10.100.10">
    <property type="entry name" value="Mannose-Binding Protein A, subunit A"/>
    <property type="match status" value="1"/>
</dbReference>
<dbReference type="InterPro" id="IPR016186">
    <property type="entry name" value="C-type_lectin-like/link_sf"/>
</dbReference>
<evidence type="ECO:0000313" key="2">
    <source>
        <dbReference type="Proteomes" id="UP000085678"/>
    </source>
</evidence>
<name>A0A1S3JNU4_LINAN</name>
<dbReference type="InterPro" id="IPR016187">
    <property type="entry name" value="CTDL_fold"/>
</dbReference>
<dbReference type="Proteomes" id="UP000085678">
    <property type="component" value="Unplaced"/>
</dbReference>